<evidence type="ECO:0000256" key="1">
    <source>
        <dbReference type="SAM" id="MobiDB-lite"/>
    </source>
</evidence>
<keyword evidence="2" id="KW-0812">Transmembrane</keyword>
<protein>
    <submittedName>
        <fullName evidence="3 5">Uncharacterized protein</fullName>
    </submittedName>
</protein>
<organism evidence="3">
    <name type="scientific">Echinococcus granulosus</name>
    <name type="common">Hydatid tapeworm</name>
    <dbReference type="NCBI Taxonomy" id="6210"/>
    <lineage>
        <taxon>Eukaryota</taxon>
        <taxon>Metazoa</taxon>
        <taxon>Spiralia</taxon>
        <taxon>Lophotrochozoa</taxon>
        <taxon>Platyhelminthes</taxon>
        <taxon>Cestoda</taxon>
        <taxon>Eucestoda</taxon>
        <taxon>Cyclophyllidea</taxon>
        <taxon>Taeniidae</taxon>
        <taxon>Echinococcus</taxon>
        <taxon>Echinococcus granulosus group</taxon>
    </lineage>
</organism>
<gene>
    <name evidence="3" type="ORF">EgrG_002050600</name>
</gene>
<evidence type="ECO:0000256" key="2">
    <source>
        <dbReference type="SAM" id="Phobius"/>
    </source>
</evidence>
<reference evidence="5" key="3">
    <citation type="submission" date="2020-10" db="UniProtKB">
        <authorList>
            <consortium name="WormBaseParasite"/>
        </authorList>
    </citation>
    <scope>IDENTIFICATION</scope>
</reference>
<evidence type="ECO:0000313" key="4">
    <source>
        <dbReference type="Proteomes" id="UP000492820"/>
    </source>
</evidence>
<feature type="transmembrane region" description="Helical" evidence="2">
    <location>
        <begin position="50"/>
        <end position="76"/>
    </location>
</feature>
<sequence>MSDRTLGTSLLSPRSVYLTLKGRQEQRRKRNECVDEWVGGESDTPVFSHLIAYLSTVLSLTLNFLPSCLFCACFTYPTFLYYTNKAACDNRSAIVRSIAWHDGGGETKAAPPPPPPSCQQCDQPGNQPTHTRRFYSAVDTAFALIILSLLSYASSLSPSPSSSSFIYPSIQSPINFSVYEWICSRYRAPHLTSSQSIATGIRVSTDEPIWVLLKSPPNAVVAPSDADEASTHHSYIQF</sequence>
<name>A0A068WXT8_ECHGR</name>
<keyword evidence="2" id="KW-0472">Membrane</keyword>
<dbReference type="AlphaFoldDB" id="A0A068WXT8"/>
<accession>A0A068WXT8</accession>
<feature type="compositionally biased region" description="Polar residues" evidence="1">
    <location>
        <begin position="118"/>
        <end position="128"/>
    </location>
</feature>
<dbReference type="OrthoDB" id="6323327at2759"/>
<dbReference type="WBParaSite" id="EgrG_002050600">
    <property type="protein sequence ID" value="EgrG_002050600"/>
    <property type="gene ID" value="EgrG_002050600"/>
</dbReference>
<evidence type="ECO:0000313" key="3">
    <source>
        <dbReference type="EMBL" id="CDS24950.1"/>
    </source>
</evidence>
<keyword evidence="2" id="KW-1133">Transmembrane helix</keyword>
<reference evidence="3 4" key="1">
    <citation type="journal article" date="2013" name="Nature">
        <title>The genomes of four tapeworm species reveal adaptations to parasitism.</title>
        <authorList>
            <person name="Tsai I.J."/>
            <person name="Zarowiecki M."/>
            <person name="Holroyd N."/>
            <person name="Garciarrubio A."/>
            <person name="Sanchez-Flores A."/>
            <person name="Brooks K.L."/>
            <person name="Tracey A."/>
            <person name="Bobes R.J."/>
            <person name="Fragoso G."/>
            <person name="Sciutto E."/>
            <person name="Aslett M."/>
            <person name="Beasley H."/>
            <person name="Bennett H.M."/>
            <person name="Cai J."/>
            <person name="Camicia F."/>
            <person name="Clark R."/>
            <person name="Cucher M."/>
            <person name="De Silva N."/>
            <person name="Day T.A."/>
            <person name="Deplazes P."/>
            <person name="Estrada K."/>
            <person name="Fernandez C."/>
            <person name="Holland P.W."/>
            <person name="Hou J."/>
            <person name="Hu S."/>
            <person name="Huckvale T."/>
            <person name="Hung S.S."/>
            <person name="Kamenetzky L."/>
            <person name="Keane J.A."/>
            <person name="Kiss F."/>
            <person name="Koziol U."/>
            <person name="Lambert O."/>
            <person name="Liu K."/>
            <person name="Luo X."/>
            <person name="Luo Y."/>
            <person name="Macchiaroli N."/>
            <person name="Nichol S."/>
            <person name="Paps J."/>
            <person name="Parkinson J."/>
            <person name="Pouchkina-Stantcheva N."/>
            <person name="Riddiford N."/>
            <person name="Rosenzvit M."/>
            <person name="Salinas G."/>
            <person name="Wasmuth J.D."/>
            <person name="Zamanian M."/>
            <person name="Zheng Y."/>
            <person name="Cai X."/>
            <person name="Soberon X."/>
            <person name="Olson P.D."/>
            <person name="Laclette J.P."/>
            <person name="Brehm K."/>
            <person name="Berriman M."/>
            <person name="Garciarrubio A."/>
            <person name="Bobes R.J."/>
            <person name="Fragoso G."/>
            <person name="Sanchez-Flores A."/>
            <person name="Estrada K."/>
            <person name="Cevallos M.A."/>
            <person name="Morett E."/>
            <person name="Gonzalez V."/>
            <person name="Portillo T."/>
            <person name="Ochoa-Leyva A."/>
            <person name="Jose M.V."/>
            <person name="Sciutto E."/>
            <person name="Landa A."/>
            <person name="Jimenez L."/>
            <person name="Valdes V."/>
            <person name="Carrero J.C."/>
            <person name="Larralde C."/>
            <person name="Morales-Montor J."/>
            <person name="Limon-Lason J."/>
            <person name="Soberon X."/>
            <person name="Laclette J.P."/>
        </authorList>
    </citation>
    <scope>NUCLEOTIDE SEQUENCE [LARGE SCALE GENOMIC DNA]</scope>
</reference>
<feature type="transmembrane region" description="Helical" evidence="2">
    <location>
        <begin position="134"/>
        <end position="153"/>
    </location>
</feature>
<proteinExistence type="predicted"/>
<dbReference type="Proteomes" id="UP000492820">
    <property type="component" value="Unassembled WGS sequence"/>
</dbReference>
<feature type="region of interest" description="Disordered" evidence="1">
    <location>
        <begin position="105"/>
        <end position="128"/>
    </location>
</feature>
<evidence type="ECO:0000313" key="5">
    <source>
        <dbReference type="WBParaSite" id="EgrG_002050600"/>
    </source>
</evidence>
<dbReference type="EMBL" id="LK028655">
    <property type="protein sequence ID" value="CDS24950.1"/>
    <property type="molecule type" value="Genomic_DNA"/>
</dbReference>
<reference evidence="3" key="2">
    <citation type="submission" date="2014-06" db="EMBL/GenBank/DDBJ databases">
        <authorList>
            <person name="Aslett M."/>
        </authorList>
    </citation>
    <scope>NUCLEOTIDE SEQUENCE</scope>
</reference>